<evidence type="ECO:0000313" key="7">
    <source>
        <dbReference type="Proteomes" id="UP000525298"/>
    </source>
</evidence>
<evidence type="ECO:0000256" key="4">
    <source>
        <dbReference type="PROSITE-ProRule" id="PRU00473"/>
    </source>
</evidence>
<protein>
    <submittedName>
        <fullName evidence="6">OOP family OmpA-OmpF porin</fullName>
    </submittedName>
</protein>
<feature type="domain" description="OmpA-like" evidence="5">
    <location>
        <begin position="237"/>
        <end position="354"/>
    </location>
</feature>
<proteinExistence type="predicted"/>
<keyword evidence="2 4" id="KW-0472">Membrane</keyword>
<evidence type="ECO:0000256" key="3">
    <source>
        <dbReference type="ARBA" id="ARBA00023237"/>
    </source>
</evidence>
<keyword evidence="7" id="KW-1185">Reference proteome</keyword>
<evidence type="ECO:0000256" key="1">
    <source>
        <dbReference type="ARBA" id="ARBA00004442"/>
    </source>
</evidence>
<dbReference type="Proteomes" id="UP000525298">
    <property type="component" value="Unassembled WGS sequence"/>
</dbReference>
<dbReference type="InterPro" id="IPR050330">
    <property type="entry name" value="Bact_OuterMem_StrucFunc"/>
</dbReference>
<comment type="caution">
    <text evidence="6">The sequence shown here is derived from an EMBL/GenBank/DDBJ whole genome shotgun (WGS) entry which is preliminary data.</text>
</comment>
<dbReference type="PRINTS" id="PR01021">
    <property type="entry name" value="OMPADOMAIN"/>
</dbReference>
<dbReference type="PROSITE" id="PS51123">
    <property type="entry name" value="OMPA_2"/>
    <property type="match status" value="1"/>
</dbReference>
<dbReference type="PANTHER" id="PTHR30329">
    <property type="entry name" value="STATOR ELEMENT OF FLAGELLAR MOTOR COMPLEX"/>
    <property type="match status" value="1"/>
</dbReference>
<dbReference type="AlphaFoldDB" id="A0A7W0C826"/>
<evidence type="ECO:0000256" key="2">
    <source>
        <dbReference type="ARBA" id="ARBA00023136"/>
    </source>
</evidence>
<dbReference type="Gene3D" id="3.30.1330.60">
    <property type="entry name" value="OmpA-like domain"/>
    <property type="match status" value="1"/>
</dbReference>
<dbReference type="EMBL" id="JACDUS010000002">
    <property type="protein sequence ID" value="MBA2880810.1"/>
    <property type="molecule type" value="Genomic_DNA"/>
</dbReference>
<dbReference type="Gene3D" id="3.40.50.410">
    <property type="entry name" value="von Willebrand factor, type A domain"/>
    <property type="match status" value="1"/>
</dbReference>
<comment type="subcellular location">
    <subcellularLocation>
        <location evidence="1">Cell outer membrane</location>
    </subcellularLocation>
</comment>
<evidence type="ECO:0000259" key="5">
    <source>
        <dbReference type="PROSITE" id="PS51123"/>
    </source>
</evidence>
<reference evidence="6 7" key="1">
    <citation type="submission" date="2020-07" db="EMBL/GenBank/DDBJ databases">
        <title>Genomic Encyclopedia of Type Strains, Phase IV (KMG-IV): sequencing the most valuable type-strain genomes for metagenomic binning, comparative biology and taxonomic classification.</title>
        <authorList>
            <person name="Goeker M."/>
        </authorList>
    </citation>
    <scope>NUCLEOTIDE SEQUENCE [LARGE SCALE GENOMIC DNA]</scope>
    <source>
        <strain evidence="6 7">DSM 17721</strain>
    </source>
</reference>
<dbReference type="GO" id="GO:0009279">
    <property type="term" value="C:cell outer membrane"/>
    <property type="evidence" value="ECO:0007669"/>
    <property type="project" value="UniProtKB-SubCell"/>
</dbReference>
<organism evidence="6 7">
    <name type="scientific">Desulfosalsimonas propionicica</name>
    <dbReference type="NCBI Taxonomy" id="332175"/>
    <lineage>
        <taxon>Bacteria</taxon>
        <taxon>Pseudomonadati</taxon>
        <taxon>Thermodesulfobacteriota</taxon>
        <taxon>Desulfobacteria</taxon>
        <taxon>Desulfobacterales</taxon>
        <taxon>Desulfosalsimonadaceae</taxon>
        <taxon>Desulfosalsimonas</taxon>
    </lineage>
</organism>
<sequence>MKPIVKTGVIILSAIFVTFLAGESFAQTKTKIEPKAENFVFFVDNSGSMGFDYKPLEMPKSQAAKDLLAAVSQDLPKLDATFGVYTYAPYKKYLPAGTPGSQGLKGSFEAMPVEFPIFDRQTPMGQDMKSLDGALSRLQDRINVIVATDGESNRGPEPVGVLQAMDDKYGDRICFHFLSLAQSPEEKALVNQMARIQSCSTTTEADTLADDAGRQAFIEKVFYETRQVKTEPKPKEKPAVKAPVIGNVLFGFDSSKIRSQYESNLNKAVEIIKAHPGQKVILRGHTDSKGSAEYNLRLSRRRAKAVADYLKVQGVDPERVTMDLRAFGEANPEYDNATETGRALNRRVEIKLVK</sequence>
<dbReference type="SUPFAM" id="SSF103088">
    <property type="entry name" value="OmpA-like"/>
    <property type="match status" value="1"/>
</dbReference>
<dbReference type="InterPro" id="IPR006665">
    <property type="entry name" value="OmpA-like"/>
</dbReference>
<dbReference type="PANTHER" id="PTHR30329:SF21">
    <property type="entry name" value="LIPOPROTEIN YIAD-RELATED"/>
    <property type="match status" value="1"/>
</dbReference>
<dbReference type="Pfam" id="PF00691">
    <property type="entry name" value="OmpA"/>
    <property type="match status" value="1"/>
</dbReference>
<dbReference type="InterPro" id="IPR006664">
    <property type="entry name" value="OMP_bac"/>
</dbReference>
<dbReference type="InterPro" id="IPR036465">
    <property type="entry name" value="vWFA_dom_sf"/>
</dbReference>
<evidence type="ECO:0000313" key="6">
    <source>
        <dbReference type="EMBL" id="MBA2880810.1"/>
    </source>
</evidence>
<gene>
    <name evidence="6" type="ORF">HNR65_001128</name>
</gene>
<dbReference type="CDD" id="cd07185">
    <property type="entry name" value="OmpA_C-like"/>
    <property type="match status" value="1"/>
</dbReference>
<dbReference type="RefSeq" id="WP_181550465.1">
    <property type="nucleotide sequence ID" value="NZ_JACDUS010000002.1"/>
</dbReference>
<accession>A0A7W0C826</accession>
<name>A0A7W0C826_9BACT</name>
<dbReference type="SUPFAM" id="SSF53300">
    <property type="entry name" value="vWA-like"/>
    <property type="match status" value="1"/>
</dbReference>
<dbReference type="InterPro" id="IPR036737">
    <property type="entry name" value="OmpA-like_sf"/>
</dbReference>
<keyword evidence="3" id="KW-0998">Cell outer membrane</keyword>